<protein>
    <submittedName>
        <fullName evidence="2">LITAF domain-containing protein</fullName>
    </submittedName>
</protein>
<proteinExistence type="predicted"/>
<reference evidence="2" key="1">
    <citation type="submission" date="2016-11" db="UniProtKB">
        <authorList>
            <consortium name="WormBaseParasite"/>
        </authorList>
    </citation>
    <scope>IDENTIFICATION</scope>
    <source>
        <strain evidence="2">KR3021</strain>
    </source>
</reference>
<evidence type="ECO:0000313" key="1">
    <source>
        <dbReference type="Proteomes" id="UP000095286"/>
    </source>
</evidence>
<organism evidence="1 2">
    <name type="scientific">Rhabditophanes sp. KR3021</name>
    <dbReference type="NCBI Taxonomy" id="114890"/>
    <lineage>
        <taxon>Eukaryota</taxon>
        <taxon>Metazoa</taxon>
        <taxon>Ecdysozoa</taxon>
        <taxon>Nematoda</taxon>
        <taxon>Chromadorea</taxon>
        <taxon>Rhabditida</taxon>
        <taxon>Tylenchina</taxon>
        <taxon>Panagrolaimomorpha</taxon>
        <taxon>Strongyloidoidea</taxon>
        <taxon>Alloionematidae</taxon>
        <taxon>Rhabditophanes</taxon>
    </lineage>
</organism>
<accession>A0AC35TMN2</accession>
<evidence type="ECO:0000313" key="2">
    <source>
        <dbReference type="WBParaSite" id="RSKR_0000238300.1"/>
    </source>
</evidence>
<dbReference type="Proteomes" id="UP000095286">
    <property type="component" value="Unplaced"/>
</dbReference>
<sequence>MEIPTPSEPRMLTPPPQQIPFASFGDPELDSLCMEFYDETINEVNEIVKKNQSEIMAGEKYTSVPVPIHRSASHTPSMLVNAKKYLSDSPQILDCCRCHTHGETEITFKLGLFTWLCFFVILIFSILILPIFVLWVPFCFDSFKDAEHHCASCKAFVGCYKRIGKSI</sequence>
<name>A0AC35TMN2_9BILA</name>
<dbReference type="WBParaSite" id="RSKR_0000238300.1">
    <property type="protein sequence ID" value="RSKR_0000238300.1"/>
    <property type="gene ID" value="RSKR_0000238300"/>
</dbReference>